<dbReference type="GO" id="GO:0006895">
    <property type="term" value="P:Golgi to endosome transport"/>
    <property type="evidence" value="ECO:0007669"/>
    <property type="project" value="TreeGrafter"/>
</dbReference>
<dbReference type="SUPFAM" id="SSF50989">
    <property type="entry name" value="Clathrin heavy-chain terminal domain"/>
    <property type="match status" value="1"/>
</dbReference>
<feature type="region of interest" description="Disordered" evidence="1">
    <location>
        <begin position="1"/>
        <end position="77"/>
    </location>
</feature>
<dbReference type="GO" id="GO:0030130">
    <property type="term" value="C:clathrin coat of trans-Golgi network vesicle"/>
    <property type="evidence" value="ECO:0007669"/>
    <property type="project" value="InterPro"/>
</dbReference>
<dbReference type="GO" id="GO:0006898">
    <property type="term" value="P:receptor-mediated endocytosis"/>
    <property type="evidence" value="ECO:0007669"/>
    <property type="project" value="TreeGrafter"/>
</dbReference>
<dbReference type="PANTHER" id="PTHR10292">
    <property type="entry name" value="CLATHRIN HEAVY CHAIN RELATED"/>
    <property type="match status" value="1"/>
</dbReference>
<dbReference type="Gene3D" id="2.130.10.110">
    <property type="entry name" value="Clathrin heavy-chain terminal domain"/>
    <property type="match status" value="1"/>
</dbReference>
<dbReference type="GO" id="GO:0030132">
    <property type="term" value="C:clathrin coat of coated pit"/>
    <property type="evidence" value="ECO:0007669"/>
    <property type="project" value="InterPro"/>
</dbReference>
<gene>
    <name evidence="2" type="ORF">K503DRAFT_109784</name>
</gene>
<evidence type="ECO:0000313" key="2">
    <source>
        <dbReference type="EMBL" id="OAX39137.1"/>
    </source>
</evidence>
<dbReference type="Pfam" id="PF01394">
    <property type="entry name" value="Clathrin_propel"/>
    <property type="match status" value="1"/>
</dbReference>
<dbReference type="STRING" id="1314800.A0A1B7N2Q7"/>
<dbReference type="InParanoid" id="A0A1B7N2Q7"/>
<dbReference type="PANTHER" id="PTHR10292:SF1">
    <property type="entry name" value="CLATHRIN HEAVY CHAIN"/>
    <property type="match status" value="1"/>
</dbReference>
<proteinExistence type="predicted"/>
<dbReference type="GO" id="GO:0006886">
    <property type="term" value="P:intracellular protein transport"/>
    <property type="evidence" value="ECO:0007669"/>
    <property type="project" value="InterPro"/>
</dbReference>
<dbReference type="GO" id="GO:0005829">
    <property type="term" value="C:cytosol"/>
    <property type="evidence" value="ECO:0007669"/>
    <property type="project" value="GOC"/>
</dbReference>
<evidence type="ECO:0000256" key="1">
    <source>
        <dbReference type="SAM" id="MobiDB-lite"/>
    </source>
</evidence>
<dbReference type="AlphaFoldDB" id="A0A1B7N2Q7"/>
<protein>
    <submittedName>
        <fullName evidence="2">Clathrin heavy-chain terminal domain-containing protein</fullName>
    </submittedName>
</protein>
<keyword evidence="3" id="KW-1185">Reference proteome</keyword>
<feature type="compositionally biased region" description="Basic and acidic residues" evidence="1">
    <location>
        <begin position="57"/>
        <end position="77"/>
    </location>
</feature>
<dbReference type="GO" id="GO:0030479">
    <property type="term" value="C:actin cortical patch"/>
    <property type="evidence" value="ECO:0007669"/>
    <property type="project" value="TreeGrafter"/>
</dbReference>
<name>A0A1B7N2Q7_9AGAM</name>
<dbReference type="GO" id="GO:0005198">
    <property type="term" value="F:structural molecule activity"/>
    <property type="evidence" value="ECO:0007669"/>
    <property type="project" value="InterPro"/>
</dbReference>
<dbReference type="GO" id="GO:0032051">
    <property type="term" value="F:clathrin light chain binding"/>
    <property type="evidence" value="ECO:0007669"/>
    <property type="project" value="TreeGrafter"/>
</dbReference>
<dbReference type="Proteomes" id="UP000092154">
    <property type="component" value="Unassembled WGS sequence"/>
</dbReference>
<dbReference type="InterPro" id="IPR022365">
    <property type="entry name" value="Clathrin_H-chain_propeller_rpt"/>
</dbReference>
<dbReference type="GO" id="GO:0071439">
    <property type="term" value="C:clathrin complex"/>
    <property type="evidence" value="ECO:0007669"/>
    <property type="project" value="TreeGrafter"/>
</dbReference>
<evidence type="ECO:0000313" key="3">
    <source>
        <dbReference type="Proteomes" id="UP000092154"/>
    </source>
</evidence>
<dbReference type="OrthoDB" id="2670259at2759"/>
<sequence>MRDPMIRGHNSGYGEDDEDCGHAHAPPSGTSSRKNRGAGRDEEEYRELYTADGETALDAKDSNKPNELQKDSNKPNELHSAAIELDSTDNIILESRAAKSWKMFWEDAPLDAQKPITLCEHLQLSSLAIQPSSIDFQTLTLESDHFICVRERVDEQNQVVIVDLADANNVLRRPMSADSVIMHPHKKILALKAN</sequence>
<dbReference type="EMBL" id="KV448261">
    <property type="protein sequence ID" value="OAX39137.1"/>
    <property type="molecule type" value="Genomic_DNA"/>
</dbReference>
<dbReference type="InterPro" id="IPR016025">
    <property type="entry name" value="Clathrin_H-chain_N"/>
</dbReference>
<reference evidence="2 3" key="1">
    <citation type="submission" date="2016-06" db="EMBL/GenBank/DDBJ databases">
        <title>Comparative genomics of the ectomycorrhizal sister species Rhizopogon vinicolor and Rhizopogon vesiculosus (Basidiomycota: Boletales) reveals a divergence of the mating type B locus.</title>
        <authorList>
            <consortium name="DOE Joint Genome Institute"/>
            <person name="Mujic A.B."/>
            <person name="Kuo A."/>
            <person name="Tritt A."/>
            <person name="Lipzen A."/>
            <person name="Chen C."/>
            <person name="Johnson J."/>
            <person name="Sharma A."/>
            <person name="Barry K."/>
            <person name="Grigoriev I.V."/>
            <person name="Spatafora J.W."/>
        </authorList>
    </citation>
    <scope>NUCLEOTIDE SEQUENCE [LARGE SCALE GENOMIC DNA]</scope>
    <source>
        <strain evidence="2 3">AM-OR11-026</strain>
    </source>
</reference>
<organism evidence="2 3">
    <name type="scientific">Rhizopogon vinicolor AM-OR11-026</name>
    <dbReference type="NCBI Taxonomy" id="1314800"/>
    <lineage>
        <taxon>Eukaryota</taxon>
        <taxon>Fungi</taxon>
        <taxon>Dikarya</taxon>
        <taxon>Basidiomycota</taxon>
        <taxon>Agaricomycotina</taxon>
        <taxon>Agaricomycetes</taxon>
        <taxon>Agaricomycetidae</taxon>
        <taxon>Boletales</taxon>
        <taxon>Suillineae</taxon>
        <taxon>Rhizopogonaceae</taxon>
        <taxon>Rhizopogon</taxon>
    </lineage>
</organism>
<accession>A0A1B7N2Q7</accession>